<dbReference type="EMBL" id="CP001087">
    <property type="protein sequence ID" value="ACN15235.1"/>
    <property type="molecule type" value="Genomic_DNA"/>
</dbReference>
<dbReference type="PANTHER" id="PTHR43479:SF11">
    <property type="entry name" value="ACREF_ENVCD OPERON REPRESSOR-RELATED"/>
    <property type="match status" value="1"/>
</dbReference>
<dbReference type="AlphaFoldDB" id="C0QDH1"/>
<dbReference type="KEGG" id="dat:HRM2_21370"/>
<dbReference type="InterPro" id="IPR009057">
    <property type="entry name" value="Homeodomain-like_sf"/>
</dbReference>
<dbReference type="STRING" id="177437.HRM2_21370"/>
<dbReference type="GO" id="GO:0003677">
    <property type="term" value="F:DNA binding"/>
    <property type="evidence" value="ECO:0007669"/>
    <property type="project" value="UniProtKB-UniRule"/>
</dbReference>
<evidence type="ECO:0000313" key="4">
    <source>
        <dbReference type="EMBL" id="ACN15235.1"/>
    </source>
</evidence>
<feature type="DNA-binding region" description="H-T-H motif" evidence="2">
    <location>
        <begin position="30"/>
        <end position="49"/>
    </location>
</feature>
<evidence type="ECO:0000256" key="2">
    <source>
        <dbReference type="PROSITE-ProRule" id="PRU00335"/>
    </source>
</evidence>
<dbReference type="InterPro" id="IPR050624">
    <property type="entry name" value="HTH-type_Tx_Regulator"/>
</dbReference>
<keyword evidence="1 2" id="KW-0238">DNA-binding</keyword>
<protein>
    <submittedName>
        <fullName evidence="4">HTH-type transcriptional regulator</fullName>
    </submittedName>
</protein>
<proteinExistence type="predicted"/>
<dbReference type="PROSITE" id="PS50977">
    <property type="entry name" value="HTH_TETR_2"/>
    <property type="match status" value="1"/>
</dbReference>
<gene>
    <name evidence="4" type="ordered locus">HRM2_21370</name>
</gene>
<evidence type="ECO:0000259" key="3">
    <source>
        <dbReference type="PROSITE" id="PS50977"/>
    </source>
</evidence>
<dbReference type="HOGENOM" id="CLU_094893_0_0_7"/>
<organism evidence="4 5">
    <name type="scientific">Desulforapulum autotrophicum (strain ATCC 43914 / DSM 3382 / VKM B-1955 / HRM2)</name>
    <name type="common">Desulfobacterium autotrophicum</name>
    <dbReference type="NCBI Taxonomy" id="177437"/>
    <lineage>
        <taxon>Bacteria</taxon>
        <taxon>Pseudomonadati</taxon>
        <taxon>Thermodesulfobacteriota</taxon>
        <taxon>Desulfobacteria</taxon>
        <taxon>Desulfobacterales</taxon>
        <taxon>Desulfobacteraceae</taxon>
        <taxon>Desulforapulum</taxon>
    </lineage>
</organism>
<dbReference type="InterPro" id="IPR001647">
    <property type="entry name" value="HTH_TetR"/>
</dbReference>
<name>C0QDH1_DESAH</name>
<accession>C0QDH1</accession>
<dbReference type="Pfam" id="PF00440">
    <property type="entry name" value="TetR_N"/>
    <property type="match status" value="1"/>
</dbReference>
<dbReference type="OrthoDB" id="9806334at2"/>
<dbReference type="PANTHER" id="PTHR43479">
    <property type="entry name" value="ACREF/ENVCD OPERON REPRESSOR-RELATED"/>
    <property type="match status" value="1"/>
</dbReference>
<dbReference type="Proteomes" id="UP000000442">
    <property type="component" value="Chromosome"/>
</dbReference>
<dbReference type="Gene3D" id="1.10.357.10">
    <property type="entry name" value="Tetracycline Repressor, domain 2"/>
    <property type="match status" value="1"/>
</dbReference>
<keyword evidence="5" id="KW-1185">Reference proteome</keyword>
<dbReference type="SUPFAM" id="SSF46689">
    <property type="entry name" value="Homeodomain-like"/>
    <property type="match status" value="1"/>
</dbReference>
<dbReference type="eggNOG" id="COG1309">
    <property type="taxonomic scope" value="Bacteria"/>
</dbReference>
<feature type="domain" description="HTH tetR-type" evidence="3">
    <location>
        <begin position="7"/>
        <end position="67"/>
    </location>
</feature>
<reference evidence="4 5" key="1">
    <citation type="journal article" date="2009" name="Environ. Microbiol.">
        <title>Genome sequence of Desulfobacterium autotrophicum HRM2, a marine sulfate reducer oxidizing organic carbon completely to carbon dioxide.</title>
        <authorList>
            <person name="Strittmatter A.W."/>
            <person name="Liesegang H."/>
            <person name="Rabus R."/>
            <person name="Decker I."/>
            <person name="Amann J."/>
            <person name="Andres S."/>
            <person name="Henne A."/>
            <person name="Fricke W.F."/>
            <person name="Martinez-Arias R."/>
            <person name="Bartels D."/>
            <person name="Goesmann A."/>
            <person name="Krause L."/>
            <person name="Puehler A."/>
            <person name="Klenk H.P."/>
            <person name="Richter M."/>
            <person name="Schuler M."/>
            <person name="Gloeckner F.O."/>
            <person name="Meyerdierks A."/>
            <person name="Gottschalk G."/>
            <person name="Amann R."/>
        </authorList>
    </citation>
    <scope>NUCLEOTIDE SEQUENCE [LARGE SCALE GENOMIC DNA]</scope>
    <source>
        <strain evidence="5">ATCC 43914 / DSM 3382 / HRM2</strain>
    </source>
</reference>
<evidence type="ECO:0000313" key="5">
    <source>
        <dbReference type="Proteomes" id="UP000000442"/>
    </source>
</evidence>
<sequence>MKKKDSNQTRQAILNAAIQVFAQKSYTAASIRMIANQGGVPHALIRYYFSTKADLFDAAAQSICAELCRASEQAILEVRTMNRTQGFSCYVCRLIEFSRKNPWTFRIFLLNLSAETVETVPGRTRFLDTVESVRKQLVQSLRFKAPHEDLCRFSDSFNALLFYYLGTPESAAWLLQLDPDSDTYYQWVHQTLVGIFLPALEDLFQGTWKTENTCYDLDRDK</sequence>
<dbReference type="PRINTS" id="PR00455">
    <property type="entry name" value="HTHTETR"/>
</dbReference>
<evidence type="ECO:0000256" key="1">
    <source>
        <dbReference type="ARBA" id="ARBA00023125"/>
    </source>
</evidence>
<dbReference type="RefSeq" id="WP_015904005.1">
    <property type="nucleotide sequence ID" value="NC_012108.1"/>
</dbReference>